<proteinExistence type="predicted"/>
<dbReference type="InterPro" id="IPR007844">
    <property type="entry name" value="AsmA"/>
</dbReference>
<accession>A0A0A0CXX5</accession>
<evidence type="ECO:0000313" key="2">
    <source>
        <dbReference type="EMBL" id="KGM31306.1"/>
    </source>
</evidence>
<reference evidence="2 3" key="1">
    <citation type="submission" date="2014-01" db="EMBL/GenBank/DDBJ databases">
        <title>Genome sequence determination for a cystic fibrosis isolate, Inquilinus limosus.</title>
        <authorList>
            <person name="Pino M."/>
            <person name="Di Conza J."/>
            <person name="Gutkind G."/>
        </authorList>
    </citation>
    <scope>NUCLEOTIDE SEQUENCE [LARGE SCALE GENOMIC DNA]</scope>
    <source>
        <strain evidence="2 3">MP06</strain>
    </source>
</reference>
<dbReference type="GO" id="GO:0005886">
    <property type="term" value="C:plasma membrane"/>
    <property type="evidence" value="ECO:0007669"/>
    <property type="project" value="TreeGrafter"/>
</dbReference>
<dbReference type="PANTHER" id="PTHR30441:SF4">
    <property type="entry name" value="PROTEIN ASMA"/>
    <property type="match status" value="1"/>
</dbReference>
<dbReference type="Proteomes" id="UP000029995">
    <property type="component" value="Unassembled WGS sequence"/>
</dbReference>
<dbReference type="PANTHER" id="PTHR30441">
    <property type="entry name" value="DUF748 DOMAIN-CONTAINING PROTEIN"/>
    <property type="match status" value="1"/>
</dbReference>
<feature type="domain" description="AsmA" evidence="1">
    <location>
        <begin position="2"/>
        <end position="140"/>
    </location>
</feature>
<evidence type="ECO:0000259" key="1">
    <source>
        <dbReference type="Pfam" id="PF05170"/>
    </source>
</evidence>
<name>A0A0A0CXX5_9PROT</name>
<dbReference type="AlphaFoldDB" id="A0A0A0CXX5"/>
<dbReference type="OrthoDB" id="9816380at2"/>
<feature type="non-terminal residue" evidence="2">
    <location>
        <position position="271"/>
    </location>
</feature>
<comment type="caution">
    <text evidence="2">The sequence shown here is derived from an EMBL/GenBank/DDBJ whole genome shotgun (WGS) entry which is preliminary data.</text>
</comment>
<dbReference type="GO" id="GO:0090313">
    <property type="term" value="P:regulation of protein targeting to membrane"/>
    <property type="evidence" value="ECO:0007669"/>
    <property type="project" value="TreeGrafter"/>
</dbReference>
<gene>
    <name evidence="2" type="ORF">P409_27970</name>
</gene>
<dbReference type="Pfam" id="PF05170">
    <property type="entry name" value="AsmA"/>
    <property type="match status" value="1"/>
</dbReference>
<organism evidence="2 3">
    <name type="scientific">Inquilinus limosus MP06</name>
    <dbReference type="NCBI Taxonomy" id="1398085"/>
    <lineage>
        <taxon>Bacteria</taxon>
        <taxon>Pseudomonadati</taxon>
        <taxon>Pseudomonadota</taxon>
        <taxon>Alphaproteobacteria</taxon>
        <taxon>Rhodospirillales</taxon>
        <taxon>Rhodospirillaceae</taxon>
        <taxon>Inquilinus</taxon>
    </lineage>
</organism>
<dbReference type="EMBL" id="JANX01000545">
    <property type="protein sequence ID" value="KGM31306.1"/>
    <property type="molecule type" value="Genomic_DNA"/>
</dbReference>
<evidence type="ECO:0000313" key="3">
    <source>
        <dbReference type="Proteomes" id="UP000029995"/>
    </source>
</evidence>
<dbReference type="InterPro" id="IPR052894">
    <property type="entry name" value="AsmA-related"/>
</dbReference>
<dbReference type="RefSeq" id="WP_034846134.1">
    <property type="nucleotide sequence ID" value="NZ_JANX01000545.1"/>
</dbReference>
<protein>
    <recommendedName>
        <fullName evidence="1">AsmA domain-containing protein</fullName>
    </recommendedName>
</protein>
<sequence>MKKLALGLILLLVLLVAAVLVVPGQIDWTPYRARIAQEIGGLTGRAVTIDGPVSFEMLPMPRLVAGDIRVASVPGATVPDLLAASSVDLRVSLLPLLLGRIEVVGVTFDQPSVALETLPDGRRSWDGLGDSVGRRLDSVRAAIRQGSVLWLDRRSGRQLEIETADVRLIAPGGSGPVSISGTGVVAGVPMTLDLSLQPRSPLGALPVNATIGLDATEARLGGLLRPDGGLQGDLSVVGKDLDASLARIGIKLPASSSRPGVFALRGTVQAG</sequence>